<comment type="caution">
    <text evidence="1">The sequence shown here is derived from an EMBL/GenBank/DDBJ whole genome shotgun (WGS) entry which is preliminary data.</text>
</comment>
<evidence type="ECO:0000313" key="2">
    <source>
        <dbReference type="Proteomes" id="UP000324222"/>
    </source>
</evidence>
<keyword evidence="2" id="KW-1185">Reference proteome</keyword>
<proteinExistence type="predicted"/>
<gene>
    <name evidence="1" type="ORF">E2C01_018621</name>
</gene>
<protein>
    <submittedName>
        <fullName evidence="1">Uncharacterized protein</fullName>
    </submittedName>
</protein>
<dbReference type="Proteomes" id="UP000324222">
    <property type="component" value="Unassembled WGS sequence"/>
</dbReference>
<organism evidence="1 2">
    <name type="scientific">Portunus trituberculatus</name>
    <name type="common">Swimming crab</name>
    <name type="synonym">Neptunus trituberculatus</name>
    <dbReference type="NCBI Taxonomy" id="210409"/>
    <lineage>
        <taxon>Eukaryota</taxon>
        <taxon>Metazoa</taxon>
        <taxon>Ecdysozoa</taxon>
        <taxon>Arthropoda</taxon>
        <taxon>Crustacea</taxon>
        <taxon>Multicrustacea</taxon>
        <taxon>Malacostraca</taxon>
        <taxon>Eumalacostraca</taxon>
        <taxon>Eucarida</taxon>
        <taxon>Decapoda</taxon>
        <taxon>Pleocyemata</taxon>
        <taxon>Brachyura</taxon>
        <taxon>Eubrachyura</taxon>
        <taxon>Portunoidea</taxon>
        <taxon>Portunidae</taxon>
        <taxon>Portuninae</taxon>
        <taxon>Portunus</taxon>
    </lineage>
</organism>
<reference evidence="1 2" key="1">
    <citation type="submission" date="2019-05" db="EMBL/GenBank/DDBJ databases">
        <title>Another draft genome of Portunus trituberculatus and its Hox gene families provides insights of decapod evolution.</title>
        <authorList>
            <person name="Jeong J.-H."/>
            <person name="Song I."/>
            <person name="Kim S."/>
            <person name="Choi T."/>
            <person name="Kim D."/>
            <person name="Ryu S."/>
            <person name="Kim W."/>
        </authorList>
    </citation>
    <scope>NUCLEOTIDE SEQUENCE [LARGE SCALE GENOMIC DNA]</scope>
    <source>
        <tissue evidence="1">Muscle</tissue>
    </source>
</reference>
<dbReference type="AlphaFoldDB" id="A0A5B7DXK0"/>
<name>A0A5B7DXK0_PORTR</name>
<accession>A0A5B7DXK0</accession>
<dbReference type="EMBL" id="VSRR010001472">
    <property type="protein sequence ID" value="MPC25504.1"/>
    <property type="molecule type" value="Genomic_DNA"/>
</dbReference>
<sequence length="79" mass="9103">MNKMLTSKPSMAMFSINLPHWSLLKTKMTGNNNLARVLFVDIQTYSSTTPITWTQSLTTKAQILCVSEDPVVRWRWRVS</sequence>
<evidence type="ECO:0000313" key="1">
    <source>
        <dbReference type="EMBL" id="MPC25504.1"/>
    </source>
</evidence>